<dbReference type="AlphaFoldDB" id="A0A5C6CTY1"/>
<name>A0A5C6CTY1_9BACT</name>
<organism evidence="2 3">
    <name type="scientific">Bythopirellula polymerisocia</name>
    <dbReference type="NCBI Taxonomy" id="2528003"/>
    <lineage>
        <taxon>Bacteria</taxon>
        <taxon>Pseudomonadati</taxon>
        <taxon>Planctomycetota</taxon>
        <taxon>Planctomycetia</taxon>
        <taxon>Pirellulales</taxon>
        <taxon>Lacipirellulaceae</taxon>
        <taxon>Bythopirellula</taxon>
    </lineage>
</organism>
<evidence type="ECO:0000259" key="1">
    <source>
        <dbReference type="PROSITE" id="PS50943"/>
    </source>
</evidence>
<reference evidence="2 3" key="1">
    <citation type="submission" date="2019-02" db="EMBL/GenBank/DDBJ databases">
        <title>Deep-cultivation of Planctomycetes and their phenomic and genomic characterization uncovers novel biology.</title>
        <authorList>
            <person name="Wiegand S."/>
            <person name="Jogler M."/>
            <person name="Boedeker C."/>
            <person name="Pinto D."/>
            <person name="Vollmers J."/>
            <person name="Rivas-Marin E."/>
            <person name="Kohn T."/>
            <person name="Peeters S.H."/>
            <person name="Heuer A."/>
            <person name="Rast P."/>
            <person name="Oberbeckmann S."/>
            <person name="Bunk B."/>
            <person name="Jeske O."/>
            <person name="Meyerdierks A."/>
            <person name="Storesund J.E."/>
            <person name="Kallscheuer N."/>
            <person name="Luecker S."/>
            <person name="Lage O.M."/>
            <person name="Pohl T."/>
            <person name="Merkel B.J."/>
            <person name="Hornburger P."/>
            <person name="Mueller R.-W."/>
            <person name="Bruemmer F."/>
            <person name="Labrenz M."/>
            <person name="Spormann A.M."/>
            <person name="Op Den Camp H."/>
            <person name="Overmann J."/>
            <person name="Amann R."/>
            <person name="Jetten M.S.M."/>
            <person name="Mascher T."/>
            <person name="Medema M.H."/>
            <person name="Devos D.P."/>
            <person name="Kaster A.-K."/>
            <person name="Ovreas L."/>
            <person name="Rohde M."/>
            <person name="Galperin M.Y."/>
            <person name="Jogler C."/>
        </authorList>
    </citation>
    <scope>NUCLEOTIDE SEQUENCE [LARGE SCALE GENOMIC DNA]</scope>
    <source>
        <strain evidence="2 3">Pla144</strain>
    </source>
</reference>
<dbReference type="Gene3D" id="1.10.260.40">
    <property type="entry name" value="lambda repressor-like DNA-binding domains"/>
    <property type="match status" value="1"/>
</dbReference>
<dbReference type="GO" id="GO:0003677">
    <property type="term" value="F:DNA binding"/>
    <property type="evidence" value="ECO:0007669"/>
    <property type="project" value="InterPro"/>
</dbReference>
<sequence>MTDQLRQAIDDCGLTRYEISKQTGIDESALAKFYNGHRGLSMKALNALGEFLELTIHLGRKPDNKGS</sequence>
<comment type="caution">
    <text evidence="2">The sequence shown here is derived from an EMBL/GenBank/DDBJ whole genome shotgun (WGS) entry which is preliminary data.</text>
</comment>
<dbReference type="CDD" id="cd00093">
    <property type="entry name" value="HTH_XRE"/>
    <property type="match status" value="1"/>
</dbReference>
<keyword evidence="3" id="KW-1185">Reference proteome</keyword>
<dbReference type="SUPFAM" id="SSF47413">
    <property type="entry name" value="lambda repressor-like DNA-binding domains"/>
    <property type="match status" value="1"/>
</dbReference>
<dbReference type="InterPro" id="IPR010982">
    <property type="entry name" value="Lambda_DNA-bd_dom_sf"/>
</dbReference>
<proteinExistence type="predicted"/>
<accession>A0A5C6CTY1</accession>
<protein>
    <recommendedName>
        <fullName evidence="1">HTH cro/C1-type domain-containing protein</fullName>
    </recommendedName>
</protein>
<dbReference type="InterPro" id="IPR001387">
    <property type="entry name" value="Cro/C1-type_HTH"/>
</dbReference>
<dbReference type="SMART" id="SM00530">
    <property type="entry name" value="HTH_XRE"/>
    <property type="match status" value="1"/>
</dbReference>
<gene>
    <name evidence="2" type="ORF">Pla144_17010</name>
</gene>
<evidence type="ECO:0000313" key="2">
    <source>
        <dbReference type="EMBL" id="TWU28413.1"/>
    </source>
</evidence>
<feature type="domain" description="HTH cro/C1-type" evidence="1">
    <location>
        <begin position="5"/>
        <end position="58"/>
    </location>
</feature>
<dbReference type="EMBL" id="SJPS01000002">
    <property type="protein sequence ID" value="TWU28413.1"/>
    <property type="molecule type" value="Genomic_DNA"/>
</dbReference>
<evidence type="ECO:0000313" key="3">
    <source>
        <dbReference type="Proteomes" id="UP000318437"/>
    </source>
</evidence>
<dbReference type="Proteomes" id="UP000318437">
    <property type="component" value="Unassembled WGS sequence"/>
</dbReference>
<dbReference type="PROSITE" id="PS50943">
    <property type="entry name" value="HTH_CROC1"/>
    <property type="match status" value="1"/>
</dbReference>
<dbReference type="Pfam" id="PF13443">
    <property type="entry name" value="HTH_26"/>
    <property type="match status" value="1"/>
</dbReference>